<evidence type="ECO:0000313" key="2">
    <source>
        <dbReference type="EMBL" id="GAA4262788.1"/>
    </source>
</evidence>
<evidence type="ECO:0000256" key="1">
    <source>
        <dbReference type="SAM" id="MobiDB-lite"/>
    </source>
</evidence>
<protein>
    <recommendedName>
        <fullName evidence="4">C2H2-type domain-containing protein</fullName>
    </recommendedName>
</protein>
<dbReference type="Proteomes" id="UP001500620">
    <property type="component" value="Unassembled WGS sequence"/>
</dbReference>
<sequence>MPANRVTTADQAPNAADSPLPPIPMWLAHRPVVAGLAVPWITARGLDGRYLFGGLDPQRQHQAITEHRCQVCGRELDWRSILLLRRSDLPRHRTPEPALDPVCAAYTAAACPMVAGRMTRHRSTPITLGHGISSAVDQPARLGAPAEPWFAVWLDRYTTATDDNRLLIASYDGIRPRRIRPITWRLPPTW</sequence>
<proteinExistence type="predicted"/>
<name>A0ABP8DS44_9ACTN</name>
<dbReference type="EMBL" id="BAABAT010000055">
    <property type="protein sequence ID" value="GAA4262788.1"/>
    <property type="molecule type" value="Genomic_DNA"/>
</dbReference>
<organism evidence="2 3">
    <name type="scientific">Dactylosporangium darangshiense</name>
    <dbReference type="NCBI Taxonomy" id="579108"/>
    <lineage>
        <taxon>Bacteria</taxon>
        <taxon>Bacillati</taxon>
        <taxon>Actinomycetota</taxon>
        <taxon>Actinomycetes</taxon>
        <taxon>Micromonosporales</taxon>
        <taxon>Micromonosporaceae</taxon>
        <taxon>Dactylosporangium</taxon>
    </lineage>
</organism>
<keyword evidence="3" id="KW-1185">Reference proteome</keyword>
<reference evidence="3" key="1">
    <citation type="journal article" date="2019" name="Int. J. Syst. Evol. Microbiol.">
        <title>The Global Catalogue of Microorganisms (GCM) 10K type strain sequencing project: providing services to taxonomists for standard genome sequencing and annotation.</title>
        <authorList>
            <consortium name="The Broad Institute Genomics Platform"/>
            <consortium name="The Broad Institute Genome Sequencing Center for Infectious Disease"/>
            <person name="Wu L."/>
            <person name="Ma J."/>
        </authorList>
    </citation>
    <scope>NUCLEOTIDE SEQUENCE [LARGE SCALE GENOMIC DNA]</scope>
    <source>
        <strain evidence="3">JCM 17441</strain>
    </source>
</reference>
<comment type="caution">
    <text evidence="2">The sequence shown here is derived from an EMBL/GenBank/DDBJ whole genome shotgun (WGS) entry which is preliminary data.</text>
</comment>
<evidence type="ECO:0008006" key="4">
    <source>
        <dbReference type="Google" id="ProtNLM"/>
    </source>
</evidence>
<evidence type="ECO:0000313" key="3">
    <source>
        <dbReference type="Proteomes" id="UP001500620"/>
    </source>
</evidence>
<feature type="compositionally biased region" description="Polar residues" evidence="1">
    <location>
        <begin position="1"/>
        <end position="11"/>
    </location>
</feature>
<feature type="region of interest" description="Disordered" evidence="1">
    <location>
        <begin position="1"/>
        <end position="20"/>
    </location>
</feature>
<dbReference type="RefSeq" id="WP_345140714.1">
    <property type="nucleotide sequence ID" value="NZ_BAABAT010000055.1"/>
</dbReference>
<gene>
    <name evidence="2" type="ORF">GCM10022255_101450</name>
</gene>
<accession>A0ABP8DS44</accession>